<accession>A0AAE0Y1N8</accession>
<comment type="caution">
    <text evidence="2">The sequence shown here is derived from an EMBL/GenBank/DDBJ whole genome shotgun (WGS) entry which is preliminary data.</text>
</comment>
<keyword evidence="3" id="KW-1185">Reference proteome</keyword>
<reference evidence="2" key="1">
    <citation type="journal article" date="2023" name="G3 (Bethesda)">
        <title>A reference genome for the long-term kleptoplast-retaining sea slug Elysia crispata morphotype clarki.</title>
        <authorList>
            <person name="Eastman K.E."/>
            <person name="Pendleton A.L."/>
            <person name="Shaikh M.A."/>
            <person name="Suttiyut T."/>
            <person name="Ogas R."/>
            <person name="Tomko P."/>
            <person name="Gavelis G."/>
            <person name="Widhalm J.R."/>
            <person name="Wisecaver J.H."/>
        </authorList>
    </citation>
    <scope>NUCLEOTIDE SEQUENCE</scope>
    <source>
        <strain evidence="2">ECLA1</strain>
    </source>
</reference>
<evidence type="ECO:0000256" key="1">
    <source>
        <dbReference type="SAM" id="MobiDB-lite"/>
    </source>
</evidence>
<name>A0AAE0Y1N8_9GAST</name>
<feature type="region of interest" description="Disordered" evidence="1">
    <location>
        <begin position="129"/>
        <end position="149"/>
    </location>
</feature>
<organism evidence="2 3">
    <name type="scientific">Elysia crispata</name>
    <name type="common">lettuce slug</name>
    <dbReference type="NCBI Taxonomy" id="231223"/>
    <lineage>
        <taxon>Eukaryota</taxon>
        <taxon>Metazoa</taxon>
        <taxon>Spiralia</taxon>
        <taxon>Lophotrochozoa</taxon>
        <taxon>Mollusca</taxon>
        <taxon>Gastropoda</taxon>
        <taxon>Heterobranchia</taxon>
        <taxon>Euthyneura</taxon>
        <taxon>Panpulmonata</taxon>
        <taxon>Sacoglossa</taxon>
        <taxon>Placobranchoidea</taxon>
        <taxon>Plakobranchidae</taxon>
        <taxon>Elysia</taxon>
    </lineage>
</organism>
<protein>
    <submittedName>
        <fullName evidence="2">Uncharacterized protein</fullName>
    </submittedName>
</protein>
<dbReference type="AlphaFoldDB" id="A0AAE0Y1N8"/>
<sequence>MLLWLYTESCGDPPDLSTNISVLETSIPFHLKTSAHPGLELFPSEAQCSVLTFAKCLPVLGGDCGPPGGVSQTQAYLTTCRQLVLAAKTATGTRWRASDPGKIGCGDMSPQASLKVLQGECGEVQVEHWSKHSQDRWEEGGGDGGRGSTDAGVIFDPLIRSYLKMTFK</sequence>
<dbReference type="EMBL" id="JAWDGP010007144">
    <property type="protein sequence ID" value="KAK3729357.1"/>
    <property type="molecule type" value="Genomic_DNA"/>
</dbReference>
<evidence type="ECO:0000313" key="3">
    <source>
        <dbReference type="Proteomes" id="UP001283361"/>
    </source>
</evidence>
<gene>
    <name evidence="2" type="ORF">RRG08_053557</name>
</gene>
<feature type="compositionally biased region" description="Basic and acidic residues" evidence="1">
    <location>
        <begin position="129"/>
        <end position="139"/>
    </location>
</feature>
<proteinExistence type="predicted"/>
<dbReference type="Proteomes" id="UP001283361">
    <property type="component" value="Unassembled WGS sequence"/>
</dbReference>
<evidence type="ECO:0000313" key="2">
    <source>
        <dbReference type="EMBL" id="KAK3729357.1"/>
    </source>
</evidence>